<comment type="caution">
    <text evidence="2">The sequence shown here is derived from an EMBL/GenBank/DDBJ whole genome shotgun (WGS) entry which is preliminary data.</text>
</comment>
<dbReference type="PANTHER" id="PTHR47534:SF3">
    <property type="entry name" value="ALCOHOL DEHYDROGENASE-LIKE C-TERMINAL DOMAIN-CONTAINING PROTEIN"/>
    <property type="match status" value="1"/>
</dbReference>
<name>A0A7K1KX49_9ACTN</name>
<evidence type="ECO:0000313" key="3">
    <source>
        <dbReference type="Proteomes" id="UP000432015"/>
    </source>
</evidence>
<dbReference type="Gene3D" id="3.40.50.720">
    <property type="entry name" value="NAD(P)-binding Rossmann-like Domain"/>
    <property type="match status" value="1"/>
</dbReference>
<keyword evidence="1" id="KW-0560">Oxidoreductase</keyword>
<dbReference type="InterPro" id="IPR002347">
    <property type="entry name" value="SDR_fam"/>
</dbReference>
<dbReference type="AlphaFoldDB" id="A0A7K1KX49"/>
<dbReference type="InterPro" id="IPR052228">
    <property type="entry name" value="Sec_Metab_Biosynth_Oxidored"/>
</dbReference>
<protein>
    <submittedName>
        <fullName evidence="2">SDR family NAD(P)-dependent oxidoreductase</fullName>
    </submittedName>
</protein>
<dbReference type="EMBL" id="WOFH01000003">
    <property type="protein sequence ID" value="MUN36774.1"/>
    <property type="molecule type" value="Genomic_DNA"/>
</dbReference>
<dbReference type="InterPro" id="IPR036291">
    <property type="entry name" value="NAD(P)-bd_dom_sf"/>
</dbReference>
<dbReference type="PANTHER" id="PTHR47534">
    <property type="entry name" value="YALI0E05731P"/>
    <property type="match status" value="1"/>
</dbReference>
<gene>
    <name evidence="2" type="ORF">GNZ18_09215</name>
</gene>
<dbReference type="Pfam" id="PF00106">
    <property type="entry name" value="adh_short"/>
    <property type="match status" value="1"/>
</dbReference>
<dbReference type="RefSeq" id="WP_156215834.1">
    <property type="nucleotide sequence ID" value="NZ_WOFH01000003.1"/>
</dbReference>
<accession>A0A7K1KX49</accession>
<reference evidence="2 3" key="1">
    <citation type="submission" date="2019-11" db="EMBL/GenBank/DDBJ databases">
        <authorList>
            <person name="Cao P."/>
        </authorList>
    </citation>
    <scope>NUCLEOTIDE SEQUENCE [LARGE SCALE GENOMIC DNA]</scope>
    <source>
        <strain evidence="2 3">NEAU-AAG5</strain>
    </source>
</reference>
<keyword evidence="3" id="KW-1185">Reference proteome</keyword>
<dbReference type="Proteomes" id="UP000432015">
    <property type="component" value="Unassembled WGS sequence"/>
</dbReference>
<proteinExistence type="predicted"/>
<evidence type="ECO:0000313" key="2">
    <source>
        <dbReference type="EMBL" id="MUN36774.1"/>
    </source>
</evidence>
<evidence type="ECO:0000256" key="1">
    <source>
        <dbReference type="ARBA" id="ARBA00023002"/>
    </source>
</evidence>
<dbReference type="SUPFAM" id="SSF51735">
    <property type="entry name" value="NAD(P)-binding Rossmann-fold domains"/>
    <property type="match status" value="1"/>
</dbReference>
<dbReference type="GO" id="GO:0016491">
    <property type="term" value="F:oxidoreductase activity"/>
    <property type="evidence" value="ECO:0007669"/>
    <property type="project" value="UniProtKB-KW"/>
</dbReference>
<organism evidence="2 3">
    <name type="scientific">Actinomadura litoris</name>
    <dbReference type="NCBI Taxonomy" id="2678616"/>
    <lineage>
        <taxon>Bacteria</taxon>
        <taxon>Bacillati</taxon>
        <taxon>Actinomycetota</taxon>
        <taxon>Actinomycetes</taxon>
        <taxon>Streptosporangiales</taxon>
        <taxon>Thermomonosporaceae</taxon>
        <taxon>Actinomadura</taxon>
    </lineage>
</organism>
<sequence length="284" mass="30819">MRTILITGGTDGIGRGLALHFLRNGDRVIAVGSTQAKGDRLLADAERLGAADRVVFHRTDLTLTRNCQELIDFVDASYPRLDALILGARHDRPFGPRVETEEGFERHLALLYLSRFVLAYGLAPALERAANPVIVSLCTPGVSAGAINWTDLNMTGKYSGFKASLQALRANDLLGVIFAEKRVGGKTRFVAYNPGVVATSMTDTLPMPVRPIAKAVFKVAAQPVDKALPPIVALVDAPPEQRFSASWKTKQVDLGKDTFDVDKAWRLFDATGQLLRTHKTGIAV</sequence>